<dbReference type="Gene3D" id="3.20.20.100">
    <property type="entry name" value="NADP-dependent oxidoreductase domain"/>
    <property type="match status" value="1"/>
</dbReference>
<dbReference type="SUPFAM" id="SSF51430">
    <property type="entry name" value="NAD(P)-linked oxidoreductase"/>
    <property type="match status" value="1"/>
</dbReference>
<protein>
    <submittedName>
        <fullName evidence="2">Aldo/keto reductase</fullName>
    </submittedName>
</protein>
<dbReference type="InterPro" id="IPR036812">
    <property type="entry name" value="NAD(P)_OxRdtase_dom_sf"/>
</dbReference>
<name>A0ABV1VML3_9ACTN</name>
<organism evidence="2 3">
    <name type="scientific">Streptomyces flaveolus</name>
    <dbReference type="NCBI Taxonomy" id="67297"/>
    <lineage>
        <taxon>Bacteria</taxon>
        <taxon>Bacillati</taxon>
        <taxon>Actinomycetota</taxon>
        <taxon>Actinomycetes</taxon>
        <taxon>Kitasatosporales</taxon>
        <taxon>Streptomycetaceae</taxon>
        <taxon>Streptomyces</taxon>
    </lineage>
</organism>
<comment type="caution">
    <text evidence="2">The sequence shown here is derived from an EMBL/GenBank/DDBJ whole genome shotgun (WGS) entry which is preliminary data.</text>
</comment>
<dbReference type="PANTHER" id="PTHR43364:SF18">
    <property type="entry name" value="OXIDOREDUCTASE"/>
    <property type="match status" value="1"/>
</dbReference>
<dbReference type="InterPro" id="IPR023210">
    <property type="entry name" value="NADP_OxRdtase_dom"/>
</dbReference>
<evidence type="ECO:0000313" key="3">
    <source>
        <dbReference type="Proteomes" id="UP001490330"/>
    </source>
</evidence>
<gene>
    <name evidence="2" type="ORF">ABT322_29150</name>
</gene>
<dbReference type="InterPro" id="IPR020471">
    <property type="entry name" value="AKR"/>
</dbReference>
<reference evidence="2 3" key="1">
    <citation type="submission" date="2024-06" db="EMBL/GenBank/DDBJ databases">
        <title>The Natural Products Discovery Center: Release of the First 8490 Sequenced Strains for Exploring Actinobacteria Biosynthetic Diversity.</title>
        <authorList>
            <person name="Kalkreuter E."/>
            <person name="Kautsar S.A."/>
            <person name="Yang D."/>
            <person name="Bader C.D."/>
            <person name="Teijaro C.N."/>
            <person name="Fluegel L."/>
            <person name="Davis C.M."/>
            <person name="Simpson J.R."/>
            <person name="Lauterbach L."/>
            <person name="Steele A.D."/>
            <person name="Gui C."/>
            <person name="Meng S."/>
            <person name="Li G."/>
            <person name="Viehrig K."/>
            <person name="Ye F."/>
            <person name="Su P."/>
            <person name="Kiefer A.F."/>
            <person name="Nichols A."/>
            <person name="Cepeda A.J."/>
            <person name="Yan W."/>
            <person name="Fan B."/>
            <person name="Jiang Y."/>
            <person name="Adhikari A."/>
            <person name="Zheng C.-J."/>
            <person name="Schuster L."/>
            <person name="Cowan T.M."/>
            <person name="Smanski M.J."/>
            <person name="Chevrette M.G."/>
            <person name="De Carvalho L.P.S."/>
            <person name="Shen B."/>
        </authorList>
    </citation>
    <scope>NUCLEOTIDE SEQUENCE [LARGE SCALE GENOMIC DNA]</scope>
    <source>
        <strain evidence="2 3">NPDC000632</strain>
    </source>
</reference>
<proteinExistence type="predicted"/>
<feature type="domain" description="NADP-dependent oxidoreductase" evidence="1">
    <location>
        <begin position="16"/>
        <end position="318"/>
    </location>
</feature>
<dbReference type="RefSeq" id="WP_350721518.1">
    <property type="nucleotide sequence ID" value="NZ_JBEPCO010000027.1"/>
</dbReference>
<evidence type="ECO:0000313" key="2">
    <source>
        <dbReference type="EMBL" id="MER6907722.1"/>
    </source>
</evidence>
<dbReference type="EMBL" id="JBEPCV010000035">
    <property type="protein sequence ID" value="MER6907722.1"/>
    <property type="molecule type" value="Genomic_DNA"/>
</dbReference>
<dbReference type="CDD" id="cd19091">
    <property type="entry name" value="AKR_PsAKR"/>
    <property type="match status" value="1"/>
</dbReference>
<dbReference type="Pfam" id="PF00248">
    <property type="entry name" value="Aldo_ket_red"/>
    <property type="match status" value="1"/>
</dbReference>
<keyword evidence="3" id="KW-1185">Reference proteome</keyword>
<evidence type="ECO:0000259" key="1">
    <source>
        <dbReference type="Pfam" id="PF00248"/>
    </source>
</evidence>
<accession>A0ABV1VML3</accession>
<dbReference type="PANTHER" id="PTHR43364">
    <property type="entry name" value="NADH-SPECIFIC METHYLGLYOXAL REDUCTASE-RELATED"/>
    <property type="match status" value="1"/>
</dbReference>
<sequence length="356" mass="38709">MEYRRLGESGLMVPALSFGAGTFGGRGELFGAWGDTDEAQARRLVDICLEAGVTMFDTADVYSGGASEEVLGAAVKGRRDQVILSTKAGLPTGDGPADAGTSRARLIKAVDQALRRLGTDYIDLFQLHAYDARTPVHEVLSTLDDLVRAGKLRYTGVSNFSGWQLMKSLADADRHGYQRYAAHQVYYSLVGRDYEWELMPLGLDQGVGAVVWSPLGWGRLTGRIRRGRPLPAGSRLHATADYGPPVEDDHLYRVVDALDAVAEETGRTVPQIAINWLLRRPTVSSVLIGARNEEQLRQNLGAVGWSLTEDQVARLDAASAKAAPYPYFPYERQEGFARLNPHPLGRAGAEAAPSRG</sequence>
<dbReference type="Proteomes" id="UP001490330">
    <property type="component" value="Unassembled WGS sequence"/>
</dbReference>
<dbReference type="PRINTS" id="PR00069">
    <property type="entry name" value="ALDKETRDTASE"/>
</dbReference>
<dbReference type="InterPro" id="IPR050523">
    <property type="entry name" value="AKR_Detox_Biosynth"/>
</dbReference>